<evidence type="ECO:0000256" key="7">
    <source>
        <dbReference type="ARBA" id="ARBA00022741"/>
    </source>
</evidence>
<feature type="region of interest" description="Disordered" evidence="16">
    <location>
        <begin position="1"/>
        <end position="21"/>
    </location>
</feature>
<feature type="domain" description="Nucleoside diphosphate kinase-like" evidence="17">
    <location>
        <begin position="23"/>
        <end position="156"/>
    </location>
</feature>
<dbReference type="PANTHER" id="PTHR11349">
    <property type="entry name" value="NUCLEOSIDE DIPHOSPHATE KINASE"/>
    <property type="match status" value="1"/>
</dbReference>
<dbReference type="HAMAP" id="MF_00451">
    <property type="entry name" value="NDP_kinase"/>
    <property type="match status" value="1"/>
</dbReference>
<evidence type="ECO:0000256" key="1">
    <source>
        <dbReference type="ARBA" id="ARBA00001946"/>
    </source>
</evidence>
<evidence type="ECO:0000256" key="5">
    <source>
        <dbReference type="ARBA" id="ARBA00022679"/>
    </source>
</evidence>
<dbReference type="SMART" id="SM00562">
    <property type="entry name" value="NDK"/>
    <property type="match status" value="1"/>
</dbReference>
<keyword evidence="8 12" id="KW-0418">Kinase</keyword>
<organism evidence="18 19">
    <name type="scientific">Egicoccus halophilus</name>
    <dbReference type="NCBI Taxonomy" id="1670830"/>
    <lineage>
        <taxon>Bacteria</taxon>
        <taxon>Bacillati</taxon>
        <taxon>Actinomycetota</taxon>
        <taxon>Nitriliruptoria</taxon>
        <taxon>Egicoccales</taxon>
        <taxon>Egicoccaceae</taxon>
        <taxon>Egicoccus</taxon>
    </lineage>
</organism>
<protein>
    <recommendedName>
        <fullName evidence="4 12">Nucleoside diphosphate kinase</fullName>
        <shortName evidence="12">NDK</shortName>
        <shortName evidence="12">NDP kinase</shortName>
        <ecNumber evidence="3 12">2.7.4.6</ecNumber>
    </recommendedName>
    <alternativeName>
        <fullName evidence="12">Nucleoside-2-P kinase</fullName>
    </alternativeName>
</protein>
<dbReference type="InterPro" id="IPR036850">
    <property type="entry name" value="NDK-like_dom_sf"/>
</dbReference>
<dbReference type="PRINTS" id="PR01243">
    <property type="entry name" value="NUCDPKINASE"/>
</dbReference>
<comment type="catalytic activity">
    <reaction evidence="12">
        <text>a ribonucleoside 5'-diphosphate + ATP = a ribonucleoside 5'-triphosphate + ADP</text>
        <dbReference type="Rhea" id="RHEA:18113"/>
        <dbReference type="ChEBI" id="CHEBI:30616"/>
        <dbReference type="ChEBI" id="CHEBI:57930"/>
        <dbReference type="ChEBI" id="CHEBI:61557"/>
        <dbReference type="ChEBI" id="CHEBI:456216"/>
        <dbReference type="EC" id="2.7.4.6"/>
    </reaction>
</comment>
<comment type="caution">
    <text evidence="18">The sequence shown here is derived from an EMBL/GenBank/DDBJ whole genome shotgun (WGS) entry which is preliminary data.</text>
</comment>
<keyword evidence="19" id="KW-1185">Reference proteome</keyword>
<dbReference type="Gene3D" id="3.30.70.141">
    <property type="entry name" value="Nucleoside diphosphate kinase-like domain"/>
    <property type="match status" value="1"/>
</dbReference>
<reference evidence="18" key="1">
    <citation type="journal article" date="2014" name="Int. J. Syst. Evol. Microbiol.">
        <title>Complete genome sequence of Corynebacterium casei LMG S-19264T (=DSM 44701T), isolated from a smear-ripened cheese.</title>
        <authorList>
            <consortium name="US DOE Joint Genome Institute (JGI-PGF)"/>
            <person name="Walter F."/>
            <person name="Albersmeier A."/>
            <person name="Kalinowski J."/>
            <person name="Ruckert C."/>
        </authorList>
    </citation>
    <scope>NUCLEOTIDE SEQUENCE</scope>
    <source>
        <strain evidence="18">CGMCC 1.14988</strain>
    </source>
</reference>
<comment type="subunit">
    <text evidence="12">Homotetramer.</text>
</comment>
<dbReference type="InterPro" id="IPR023005">
    <property type="entry name" value="Nucleoside_diP_kinase_AS"/>
</dbReference>
<evidence type="ECO:0000256" key="9">
    <source>
        <dbReference type="ARBA" id="ARBA00022840"/>
    </source>
</evidence>
<sequence length="157" mass="17151">MSPPARTGNLPRDPTPKEPEVATERTLILVKPDGVQRGLVGEVIARIERKGFRLEALELRTLEREKAEEHYAEHRERPFFGELVAFITSGPLVALCVSGEGAIAGMRTLMGATNPLDATPGSIRGDFATEIGENIVHGSDSPESAERELGIFFPDRF</sequence>
<feature type="binding site" evidence="12 13">
    <location>
        <position position="31"/>
    </location>
    <ligand>
        <name>ATP</name>
        <dbReference type="ChEBI" id="CHEBI:30616"/>
    </ligand>
</feature>
<dbReference type="GO" id="GO:0004550">
    <property type="term" value="F:nucleoside diphosphate kinase activity"/>
    <property type="evidence" value="ECO:0007669"/>
    <property type="project" value="UniProtKB-UniRule"/>
</dbReference>
<evidence type="ECO:0000256" key="10">
    <source>
        <dbReference type="ARBA" id="ARBA00022842"/>
    </source>
</evidence>
<feature type="binding site" evidence="12 13">
    <location>
        <position position="79"/>
    </location>
    <ligand>
        <name>ATP</name>
        <dbReference type="ChEBI" id="CHEBI:30616"/>
    </ligand>
</feature>
<dbReference type="GO" id="GO:0006228">
    <property type="term" value="P:UTP biosynthetic process"/>
    <property type="evidence" value="ECO:0007669"/>
    <property type="project" value="UniProtKB-UniRule"/>
</dbReference>
<feature type="binding site" evidence="12 13">
    <location>
        <position position="107"/>
    </location>
    <ligand>
        <name>ATP</name>
        <dbReference type="ChEBI" id="CHEBI:30616"/>
    </ligand>
</feature>
<evidence type="ECO:0000256" key="4">
    <source>
        <dbReference type="ARBA" id="ARBA00017632"/>
    </source>
</evidence>
<reference evidence="18" key="2">
    <citation type="submission" date="2020-09" db="EMBL/GenBank/DDBJ databases">
        <authorList>
            <person name="Sun Q."/>
            <person name="Zhou Y."/>
        </authorList>
    </citation>
    <scope>NUCLEOTIDE SEQUENCE</scope>
    <source>
        <strain evidence="18">CGMCC 1.14988</strain>
    </source>
</reference>
<evidence type="ECO:0000259" key="17">
    <source>
        <dbReference type="SMART" id="SM00562"/>
    </source>
</evidence>
<dbReference type="GO" id="GO:0006183">
    <property type="term" value="P:GTP biosynthetic process"/>
    <property type="evidence" value="ECO:0007669"/>
    <property type="project" value="UniProtKB-UniRule"/>
</dbReference>
<evidence type="ECO:0000256" key="14">
    <source>
        <dbReference type="RuleBase" id="RU004011"/>
    </source>
</evidence>
<keyword evidence="9 12" id="KW-0067">ATP-binding</keyword>
<feature type="binding site" evidence="12 13">
    <location>
        <position position="134"/>
    </location>
    <ligand>
        <name>ATP</name>
        <dbReference type="ChEBI" id="CHEBI:30616"/>
    </ligand>
</feature>
<evidence type="ECO:0000256" key="13">
    <source>
        <dbReference type="PROSITE-ProRule" id="PRU00706"/>
    </source>
</evidence>
<evidence type="ECO:0000313" key="18">
    <source>
        <dbReference type="EMBL" id="GGI06799.1"/>
    </source>
</evidence>
<evidence type="ECO:0000313" key="19">
    <source>
        <dbReference type="Proteomes" id="UP000650511"/>
    </source>
</evidence>
<evidence type="ECO:0000256" key="2">
    <source>
        <dbReference type="ARBA" id="ARBA00008142"/>
    </source>
</evidence>
<evidence type="ECO:0000256" key="3">
    <source>
        <dbReference type="ARBA" id="ARBA00012966"/>
    </source>
</evidence>
<keyword evidence="10 12" id="KW-0460">Magnesium</keyword>
<comment type="function">
    <text evidence="12">Major role in the synthesis of nucleoside triphosphates other than ATP. The ATP gamma phosphate is transferred to the NDP beta phosphate via a ping-pong mechanism, using a phosphorylated active-site intermediate.</text>
</comment>
<evidence type="ECO:0000256" key="15">
    <source>
        <dbReference type="RuleBase" id="RU004013"/>
    </source>
</evidence>
<dbReference type="InterPro" id="IPR034907">
    <property type="entry name" value="NDK-like_dom"/>
</dbReference>
<feature type="binding site" evidence="12 13">
    <location>
        <position position="113"/>
    </location>
    <ligand>
        <name>ATP</name>
        <dbReference type="ChEBI" id="CHEBI:30616"/>
    </ligand>
</feature>
<name>A0A8J3AAP7_9ACTN</name>
<comment type="subcellular location">
    <subcellularLocation>
        <location evidence="12">Cytoplasm</location>
    </subcellularLocation>
</comment>
<proteinExistence type="inferred from homology"/>
<comment type="catalytic activity">
    <reaction evidence="12 15">
        <text>a 2'-deoxyribonucleoside 5'-diphosphate + ATP = a 2'-deoxyribonucleoside 5'-triphosphate + ADP</text>
        <dbReference type="Rhea" id="RHEA:44640"/>
        <dbReference type="ChEBI" id="CHEBI:30616"/>
        <dbReference type="ChEBI" id="CHEBI:61560"/>
        <dbReference type="ChEBI" id="CHEBI:73316"/>
        <dbReference type="ChEBI" id="CHEBI:456216"/>
        <dbReference type="EC" id="2.7.4.6"/>
    </reaction>
</comment>
<dbReference type="GO" id="GO:0005737">
    <property type="term" value="C:cytoplasm"/>
    <property type="evidence" value="ECO:0007669"/>
    <property type="project" value="UniProtKB-SubCell"/>
</dbReference>
<evidence type="ECO:0000256" key="6">
    <source>
        <dbReference type="ARBA" id="ARBA00022723"/>
    </source>
</evidence>
<comment type="cofactor">
    <cofactor evidence="1 12">
        <name>Mg(2+)</name>
        <dbReference type="ChEBI" id="CHEBI:18420"/>
    </cofactor>
</comment>
<gene>
    <name evidence="12 18" type="primary">ndk</name>
    <name evidence="18" type="ORF">GCM10011354_20900</name>
</gene>
<dbReference type="Proteomes" id="UP000650511">
    <property type="component" value="Unassembled WGS sequence"/>
</dbReference>
<evidence type="ECO:0000256" key="8">
    <source>
        <dbReference type="ARBA" id="ARBA00022777"/>
    </source>
</evidence>
<keyword evidence="5 12" id="KW-0808">Transferase</keyword>
<dbReference type="AlphaFoldDB" id="A0A8J3AAP7"/>
<keyword evidence="12" id="KW-0597">Phosphoprotein</keyword>
<feature type="binding site" evidence="12 13">
    <location>
        <position position="124"/>
    </location>
    <ligand>
        <name>ATP</name>
        <dbReference type="ChEBI" id="CHEBI:30616"/>
    </ligand>
</feature>
<evidence type="ECO:0000256" key="11">
    <source>
        <dbReference type="ARBA" id="ARBA00023080"/>
    </source>
</evidence>
<dbReference type="SUPFAM" id="SSF54919">
    <property type="entry name" value="Nucleoside diphosphate kinase, NDK"/>
    <property type="match status" value="1"/>
</dbReference>
<dbReference type="InterPro" id="IPR001564">
    <property type="entry name" value="Nucleoside_diP_kinase"/>
</dbReference>
<dbReference type="Pfam" id="PF00334">
    <property type="entry name" value="NDK"/>
    <property type="match status" value="1"/>
</dbReference>
<keyword evidence="7 12" id="KW-0547">Nucleotide-binding</keyword>
<evidence type="ECO:0000256" key="16">
    <source>
        <dbReference type="SAM" id="MobiDB-lite"/>
    </source>
</evidence>
<accession>A0A8J3AAP7</accession>
<evidence type="ECO:0000256" key="12">
    <source>
        <dbReference type="HAMAP-Rule" id="MF_00451"/>
    </source>
</evidence>
<feature type="active site" description="Pros-phosphohistidine intermediate" evidence="12 13">
    <location>
        <position position="137"/>
    </location>
</feature>
<dbReference type="GO" id="GO:0005524">
    <property type="term" value="F:ATP binding"/>
    <property type="evidence" value="ECO:0007669"/>
    <property type="project" value="UniProtKB-UniRule"/>
</dbReference>
<dbReference type="EMBL" id="BMHA01000007">
    <property type="protein sequence ID" value="GGI06799.1"/>
    <property type="molecule type" value="Genomic_DNA"/>
</dbReference>
<dbReference type="CDD" id="cd04413">
    <property type="entry name" value="NDPk_I"/>
    <property type="match status" value="1"/>
</dbReference>
<dbReference type="GO" id="GO:0006241">
    <property type="term" value="P:CTP biosynthetic process"/>
    <property type="evidence" value="ECO:0007669"/>
    <property type="project" value="UniProtKB-UniRule"/>
</dbReference>
<keyword evidence="12" id="KW-0963">Cytoplasm</keyword>
<comment type="similarity">
    <text evidence="2 12 13 14">Belongs to the NDK family.</text>
</comment>
<dbReference type="PROSITE" id="PS00469">
    <property type="entry name" value="NDPK"/>
    <property type="match status" value="1"/>
</dbReference>
<dbReference type="GO" id="GO:0046872">
    <property type="term" value="F:metal ion binding"/>
    <property type="evidence" value="ECO:0007669"/>
    <property type="project" value="UniProtKB-KW"/>
</dbReference>
<dbReference type="FunFam" id="3.30.70.141:FF:000003">
    <property type="entry name" value="Nucleoside diphosphate kinase"/>
    <property type="match status" value="1"/>
</dbReference>
<keyword evidence="11 12" id="KW-0546">Nucleotide metabolism</keyword>
<dbReference type="EC" id="2.7.4.6" evidence="3 12"/>
<dbReference type="NCBIfam" id="NF001908">
    <property type="entry name" value="PRK00668.1"/>
    <property type="match status" value="1"/>
</dbReference>
<dbReference type="PROSITE" id="PS51374">
    <property type="entry name" value="NDPK_LIKE"/>
    <property type="match status" value="1"/>
</dbReference>
<keyword evidence="6 12" id="KW-0479">Metal-binding</keyword>